<evidence type="ECO:0000313" key="2">
    <source>
        <dbReference type="Proteomes" id="UP000224829"/>
    </source>
</evidence>
<proteinExistence type="predicted"/>
<dbReference type="Proteomes" id="UP000224829">
    <property type="component" value="Segment"/>
</dbReference>
<keyword evidence="2" id="KW-1185">Reference proteome</keyword>
<organism evidence="1 2">
    <name type="scientific">Pseudomonas phage Noxifer</name>
    <dbReference type="NCBI Taxonomy" id="2006684"/>
    <lineage>
        <taxon>Viruses</taxon>
        <taxon>Duplodnaviria</taxon>
        <taxon>Heunggongvirae</taxon>
        <taxon>Uroviricota</taxon>
        <taxon>Caudoviricetes</taxon>
        <taxon>Chimalliviridae</taxon>
        <taxon>Noxifervirus</taxon>
        <taxon>Noxifervirus noxifer</taxon>
    </lineage>
</organism>
<name>A0A1Y0T115_9CAUD</name>
<evidence type="ECO:0000313" key="1">
    <source>
        <dbReference type="EMBL" id="ARV77208.1"/>
    </source>
</evidence>
<dbReference type="EMBL" id="MF063068">
    <property type="protein sequence ID" value="ARV77208.1"/>
    <property type="molecule type" value="Genomic_DNA"/>
</dbReference>
<reference evidence="1 2" key="1">
    <citation type="submission" date="2017-05" db="EMBL/GenBank/DDBJ databases">
        <authorList>
            <person name="Song R."/>
            <person name="Chenine A.L."/>
            <person name="Ruprecht R.M."/>
        </authorList>
    </citation>
    <scope>NUCLEOTIDE SEQUENCE [LARGE SCALE GENOMIC DNA]</scope>
</reference>
<gene>
    <name evidence="1" type="ORF">NOXIFER_37</name>
</gene>
<sequence>MMSQLTLVTFDPAIILPNYPGQAREFHDNENYYNAMGFLANTIRDLESDLSIYRGEDISDTIEEYFSDYCCMHTLEFYQRHTDEMMRKATIMHNLMPAGIFERFDFWEAHPRGIYFSGLLHAIDYR</sequence>
<accession>A0A1Y0T115</accession>
<protein>
    <submittedName>
        <fullName evidence="1">Uncharacterized protein</fullName>
    </submittedName>
</protein>